<organism evidence="14 15">
    <name type="scientific">Cordylochernes scorpioides</name>
    <dbReference type="NCBI Taxonomy" id="51811"/>
    <lineage>
        <taxon>Eukaryota</taxon>
        <taxon>Metazoa</taxon>
        <taxon>Ecdysozoa</taxon>
        <taxon>Arthropoda</taxon>
        <taxon>Chelicerata</taxon>
        <taxon>Arachnida</taxon>
        <taxon>Pseudoscorpiones</taxon>
        <taxon>Cheliferoidea</taxon>
        <taxon>Chernetidae</taxon>
        <taxon>Cordylochernes</taxon>
    </lineage>
</organism>
<evidence type="ECO:0000256" key="1">
    <source>
        <dbReference type="ARBA" id="ARBA00004651"/>
    </source>
</evidence>
<dbReference type="InterPro" id="IPR017452">
    <property type="entry name" value="GPCR_Rhodpsn_7TM"/>
</dbReference>
<comment type="similarity">
    <text evidence="2">Belongs to the G-protein coupled receptor 1 family.</text>
</comment>
<evidence type="ECO:0000256" key="12">
    <source>
        <dbReference type="SAM" id="Phobius"/>
    </source>
</evidence>
<evidence type="ECO:0000313" key="14">
    <source>
        <dbReference type="EMBL" id="UYV73954.1"/>
    </source>
</evidence>
<evidence type="ECO:0000256" key="9">
    <source>
        <dbReference type="ARBA" id="ARBA00023170"/>
    </source>
</evidence>
<gene>
    <name evidence="14" type="ORF">LAZ67_11001579</name>
</gene>
<feature type="transmembrane region" description="Helical" evidence="12">
    <location>
        <begin position="250"/>
        <end position="274"/>
    </location>
</feature>
<dbReference type="PROSITE" id="PS50262">
    <property type="entry name" value="G_PROTEIN_RECEP_F1_2"/>
    <property type="match status" value="1"/>
</dbReference>
<evidence type="ECO:0000256" key="5">
    <source>
        <dbReference type="ARBA" id="ARBA00022989"/>
    </source>
</evidence>
<evidence type="ECO:0000256" key="7">
    <source>
        <dbReference type="ARBA" id="ARBA00023136"/>
    </source>
</evidence>
<sequence length="291" mass="32630">MCRFIAVTKPIKYSKHKNNKRVILTIAGVWIVSAAIGFPIVLGLNTSPERVPHLCVFYNSDFIICSSLSSFYIPCLIMIFLYYRIFTVIHERARRRGGGAPPPQPPKEMTANSTGAVGSGSQDEDEEDGPTPVPPRPNGYNTEETRLWNQTAPESPQRSLLPDNGTVRSSRDSEGSRKKPRFNLGRKHKSSRNKREKASAKRERKATKTLAIVLGKSRGVFLICWVPFFTCNILDAVCIKLGSSECRPGVTAFLLTTWLGYINSCVNPVIYTIFNPEFRKAFKKLLMEPCK</sequence>
<dbReference type="PANTHER" id="PTHR24248">
    <property type="entry name" value="ADRENERGIC RECEPTOR-RELATED G-PROTEIN COUPLED RECEPTOR"/>
    <property type="match status" value="1"/>
</dbReference>
<dbReference type="EMBL" id="CP092873">
    <property type="protein sequence ID" value="UYV73954.1"/>
    <property type="molecule type" value="Genomic_DNA"/>
</dbReference>
<evidence type="ECO:0000256" key="3">
    <source>
        <dbReference type="ARBA" id="ARBA00022475"/>
    </source>
</evidence>
<feature type="compositionally biased region" description="Basic residues" evidence="11">
    <location>
        <begin position="178"/>
        <end position="195"/>
    </location>
</feature>
<keyword evidence="9" id="KW-0675">Receptor</keyword>
<reference evidence="14 15" key="1">
    <citation type="submission" date="2022-01" db="EMBL/GenBank/DDBJ databases">
        <title>A chromosomal length assembly of Cordylochernes scorpioides.</title>
        <authorList>
            <person name="Zeh D."/>
            <person name="Zeh J."/>
        </authorList>
    </citation>
    <scope>NUCLEOTIDE SEQUENCE [LARGE SCALE GENOMIC DNA]</scope>
    <source>
        <strain evidence="14">IN4F17</strain>
        <tissue evidence="14">Whole Body</tissue>
    </source>
</reference>
<name>A0ABY6KZ90_9ARAC</name>
<keyword evidence="3" id="KW-1003">Cell membrane</keyword>
<proteinExistence type="inferred from homology"/>
<evidence type="ECO:0000256" key="8">
    <source>
        <dbReference type="ARBA" id="ARBA00023157"/>
    </source>
</evidence>
<dbReference type="Gene3D" id="1.20.1070.10">
    <property type="entry name" value="Rhodopsin 7-helix transmembrane proteins"/>
    <property type="match status" value="1"/>
</dbReference>
<evidence type="ECO:0000256" key="2">
    <source>
        <dbReference type="ARBA" id="ARBA00010663"/>
    </source>
</evidence>
<feature type="transmembrane region" description="Helical" evidence="12">
    <location>
        <begin position="21"/>
        <end position="42"/>
    </location>
</feature>
<comment type="subcellular location">
    <subcellularLocation>
        <location evidence="1">Cell membrane</location>
        <topology evidence="1">Multi-pass membrane protein</topology>
    </subcellularLocation>
</comment>
<evidence type="ECO:0000313" key="15">
    <source>
        <dbReference type="Proteomes" id="UP001235939"/>
    </source>
</evidence>
<feature type="region of interest" description="Disordered" evidence="11">
    <location>
        <begin position="95"/>
        <end position="203"/>
    </location>
</feature>
<dbReference type="InterPro" id="IPR000276">
    <property type="entry name" value="GPCR_Rhodpsn"/>
</dbReference>
<feature type="compositionally biased region" description="Polar residues" evidence="11">
    <location>
        <begin position="110"/>
        <end position="121"/>
    </location>
</feature>
<feature type="domain" description="G-protein coupled receptors family 1 profile" evidence="13">
    <location>
        <begin position="1"/>
        <end position="271"/>
    </location>
</feature>
<accession>A0ABY6KZ90</accession>
<feature type="transmembrane region" description="Helical" evidence="12">
    <location>
        <begin position="210"/>
        <end position="230"/>
    </location>
</feature>
<keyword evidence="10" id="KW-0807">Transducer</keyword>
<dbReference type="Proteomes" id="UP001235939">
    <property type="component" value="Chromosome 11"/>
</dbReference>
<keyword evidence="6" id="KW-0297">G-protein coupled receptor</keyword>
<keyword evidence="8" id="KW-1015">Disulfide bond</keyword>
<dbReference type="PANTHER" id="PTHR24248:SF125">
    <property type="entry name" value="DOPAMINE D2-LIKE RECEPTOR"/>
    <property type="match status" value="1"/>
</dbReference>
<keyword evidence="4 12" id="KW-0812">Transmembrane</keyword>
<evidence type="ECO:0000256" key="6">
    <source>
        <dbReference type="ARBA" id="ARBA00023040"/>
    </source>
</evidence>
<dbReference type="PRINTS" id="PR00237">
    <property type="entry name" value="GPCRRHODOPSN"/>
</dbReference>
<evidence type="ECO:0000259" key="13">
    <source>
        <dbReference type="PROSITE" id="PS50262"/>
    </source>
</evidence>
<dbReference type="SUPFAM" id="SSF81321">
    <property type="entry name" value="Family A G protein-coupled receptor-like"/>
    <property type="match status" value="1"/>
</dbReference>
<keyword evidence="5 12" id="KW-1133">Transmembrane helix</keyword>
<keyword evidence="15" id="KW-1185">Reference proteome</keyword>
<dbReference type="Pfam" id="PF00001">
    <property type="entry name" value="7tm_1"/>
    <property type="match status" value="1"/>
</dbReference>
<feature type="transmembrane region" description="Helical" evidence="12">
    <location>
        <begin position="62"/>
        <end position="86"/>
    </location>
</feature>
<evidence type="ECO:0000256" key="10">
    <source>
        <dbReference type="ARBA" id="ARBA00023224"/>
    </source>
</evidence>
<evidence type="ECO:0000256" key="4">
    <source>
        <dbReference type="ARBA" id="ARBA00022692"/>
    </source>
</evidence>
<evidence type="ECO:0000256" key="11">
    <source>
        <dbReference type="SAM" id="MobiDB-lite"/>
    </source>
</evidence>
<keyword evidence="7 12" id="KW-0472">Membrane</keyword>
<feature type="compositionally biased region" description="Polar residues" evidence="11">
    <location>
        <begin position="139"/>
        <end position="158"/>
    </location>
</feature>
<protein>
    <submittedName>
        <fullName evidence="14">DRD2</fullName>
    </submittedName>
</protein>